<accession>A0A2P6TV01</accession>
<dbReference type="EMBL" id="LHPG02000006">
    <property type="protein sequence ID" value="PRW57899.1"/>
    <property type="molecule type" value="Genomic_DNA"/>
</dbReference>
<feature type="chain" id="PRO_5015164155" evidence="1">
    <location>
        <begin position="26"/>
        <end position="115"/>
    </location>
</feature>
<reference evidence="2 3" key="1">
    <citation type="journal article" date="2018" name="Plant J.">
        <title>Genome sequences of Chlorella sorokiniana UTEX 1602 and Micractinium conductrix SAG 241.80: implications to maltose excretion by a green alga.</title>
        <authorList>
            <person name="Arriola M.B."/>
            <person name="Velmurugan N."/>
            <person name="Zhang Y."/>
            <person name="Plunkett M.H."/>
            <person name="Hondzo H."/>
            <person name="Barney B.M."/>
        </authorList>
    </citation>
    <scope>NUCLEOTIDE SEQUENCE [LARGE SCALE GENOMIC DNA]</scope>
    <source>
        <strain evidence="3">UTEX 1602</strain>
    </source>
</reference>
<dbReference type="Proteomes" id="UP000239899">
    <property type="component" value="Unassembled WGS sequence"/>
</dbReference>
<evidence type="ECO:0000313" key="3">
    <source>
        <dbReference type="Proteomes" id="UP000239899"/>
    </source>
</evidence>
<comment type="caution">
    <text evidence="2">The sequence shown here is derived from an EMBL/GenBank/DDBJ whole genome shotgun (WGS) entry which is preliminary data.</text>
</comment>
<proteinExistence type="predicted"/>
<dbReference type="AlphaFoldDB" id="A0A2P6TV01"/>
<organism evidence="2 3">
    <name type="scientific">Chlorella sorokiniana</name>
    <name type="common">Freshwater green alga</name>
    <dbReference type="NCBI Taxonomy" id="3076"/>
    <lineage>
        <taxon>Eukaryota</taxon>
        <taxon>Viridiplantae</taxon>
        <taxon>Chlorophyta</taxon>
        <taxon>core chlorophytes</taxon>
        <taxon>Trebouxiophyceae</taxon>
        <taxon>Chlorellales</taxon>
        <taxon>Chlorellaceae</taxon>
        <taxon>Chlorella clade</taxon>
        <taxon>Chlorella</taxon>
    </lineage>
</organism>
<sequence>MPRPTALALTLLALLAACAIGQVAAGRPLPLDDTPQAIHTQPPPCDEACEATCLPACYQACANGIHSQCPAFAQFGGSCPDLCDAKCCSVAAVAPVLTVTPELAVPSEVTLPAQP</sequence>
<name>A0A2P6TV01_CHLSO</name>
<feature type="signal peptide" evidence="1">
    <location>
        <begin position="1"/>
        <end position="25"/>
    </location>
</feature>
<evidence type="ECO:0000313" key="2">
    <source>
        <dbReference type="EMBL" id="PRW57899.1"/>
    </source>
</evidence>
<keyword evidence="3" id="KW-1185">Reference proteome</keyword>
<keyword evidence="1" id="KW-0732">Signal</keyword>
<dbReference type="PROSITE" id="PS51257">
    <property type="entry name" value="PROKAR_LIPOPROTEIN"/>
    <property type="match status" value="1"/>
</dbReference>
<gene>
    <name evidence="2" type="ORF">C2E21_3427</name>
</gene>
<protein>
    <submittedName>
        <fullName evidence="2">Uncharacterized protein</fullName>
    </submittedName>
</protein>
<evidence type="ECO:0000256" key="1">
    <source>
        <dbReference type="SAM" id="SignalP"/>
    </source>
</evidence>